<gene>
    <name evidence="1" type="ORF">MILVUS5_LOCUS2016</name>
</gene>
<accession>A0ACB0IDP7</accession>
<proteinExistence type="predicted"/>
<evidence type="ECO:0000313" key="1">
    <source>
        <dbReference type="EMBL" id="CAJ2630191.1"/>
    </source>
</evidence>
<dbReference type="EMBL" id="CASHSV030000001">
    <property type="protein sequence ID" value="CAJ2630191.1"/>
    <property type="molecule type" value="Genomic_DNA"/>
</dbReference>
<protein>
    <submittedName>
        <fullName evidence="1">Uncharacterized protein</fullName>
    </submittedName>
</protein>
<evidence type="ECO:0000313" key="2">
    <source>
        <dbReference type="Proteomes" id="UP001177021"/>
    </source>
</evidence>
<dbReference type="Proteomes" id="UP001177021">
    <property type="component" value="Unassembled WGS sequence"/>
</dbReference>
<sequence>MDAKVKAMIKLIEEDADSFARRAEMYYKKRPELMKLVEEFYRAYRALAERYNHATGELRQAHRTMAEPFMLSDDSPCSSSGPDGEPHTPEMLSFSNIRRVWRVLSEMEKELNKAQNVAEGLDERASKAEIEIGILKEALAELKSKKDSGLVQYNHCLERIANLEAMLSLAQLETKGHDERAVKAETEVKRLKEELARLEAKNDAGLLQYGKSLEKISFLETTINLAEENFRMLTEKIERAEFEVKALRQKLTELNEEKESVSVLYKQCLQTIFSMENEILKSNHSLRLEADNLVQKISLKDRELLEKHNEFERLQILMHEEHSRFFQIESTLQTLQKSYSQSQDEQRSLSLELKHELQLLEDLELSKKGFKEEMQHIVEENKTLHVLNFSSTRTLKDQQMEISKLKEIKENLEREFVIKVEESNYLLKESHQIKDEIHCLNNRYRAILEALESVGLNPKCFAAPKVKLELQEMNTQLRFELTEGEERENVVKSEMEILHMKLVDLQKTNLMFQEENRKVLEEKNSLIKSVSELKDAKSAAEDENSVMFHEALNLESLSMVYESFFIEKVLEQKELSKHLSDLHSMNNNLKQELGLLRNVEKLKMEQQESRLVNENLERQILELSEGCVNHKKEIELLNEANRSIMLEMRLLHKEVEQQKARDKTLSSELMDKTNEFQLWEAEAAMFYFDLQISSISEALLENKFFERGFRLLRAHILRTNKASSVCNQEQKDAEIETCIGENINPSVTENKSALTLDGVSDLIGMTERIRAVERSMVEEIERRVKEENLSSKANPGGKDYSKMEKLLKDENTFDLNTWRTKSENGSLMKDIPLDQISDNPASKNRRRKNSGTDDGMLELWETAEQDCFGDGSLDDYRFHEYIVSLLSVEEAVSIDELLGYVQDGATMNSVQPSPIANQEPIGLSGVDLNAPPASTALPIAGNEMPSFTSLHLSGSQGNRLSRVATSMETNLGSSEIDVQAAEDFVRSAINIPSEDFGQRKV</sequence>
<reference evidence="1" key="1">
    <citation type="submission" date="2023-10" db="EMBL/GenBank/DDBJ databases">
        <authorList>
            <person name="Rodriguez Cubillos JULIANA M."/>
            <person name="De Vega J."/>
        </authorList>
    </citation>
    <scope>NUCLEOTIDE SEQUENCE</scope>
</reference>
<name>A0ACB0IDP7_TRIPR</name>
<keyword evidence="2" id="KW-1185">Reference proteome</keyword>
<organism evidence="1 2">
    <name type="scientific">Trifolium pratense</name>
    <name type="common">Red clover</name>
    <dbReference type="NCBI Taxonomy" id="57577"/>
    <lineage>
        <taxon>Eukaryota</taxon>
        <taxon>Viridiplantae</taxon>
        <taxon>Streptophyta</taxon>
        <taxon>Embryophyta</taxon>
        <taxon>Tracheophyta</taxon>
        <taxon>Spermatophyta</taxon>
        <taxon>Magnoliopsida</taxon>
        <taxon>eudicotyledons</taxon>
        <taxon>Gunneridae</taxon>
        <taxon>Pentapetalae</taxon>
        <taxon>rosids</taxon>
        <taxon>fabids</taxon>
        <taxon>Fabales</taxon>
        <taxon>Fabaceae</taxon>
        <taxon>Papilionoideae</taxon>
        <taxon>50 kb inversion clade</taxon>
        <taxon>NPAAA clade</taxon>
        <taxon>Hologalegina</taxon>
        <taxon>IRL clade</taxon>
        <taxon>Trifolieae</taxon>
        <taxon>Trifolium</taxon>
    </lineage>
</organism>
<comment type="caution">
    <text evidence="1">The sequence shown here is derived from an EMBL/GenBank/DDBJ whole genome shotgun (WGS) entry which is preliminary data.</text>
</comment>